<name>A0A803L353_CHEQI</name>
<evidence type="ECO:0000256" key="3">
    <source>
        <dbReference type="ARBA" id="ARBA00011489"/>
    </source>
</evidence>
<dbReference type="RefSeq" id="XP_021765936.1">
    <property type="nucleotide sequence ID" value="XM_021910244.1"/>
</dbReference>
<keyword evidence="7 8" id="KW-0472">Membrane</keyword>
<evidence type="ECO:0000256" key="5">
    <source>
        <dbReference type="ARBA" id="ARBA00022692"/>
    </source>
</evidence>
<feature type="transmembrane region" description="Helical" evidence="8">
    <location>
        <begin position="119"/>
        <end position="139"/>
    </location>
</feature>
<dbReference type="PANTHER" id="PTHR33573">
    <property type="entry name" value="CASP-LIKE PROTEIN 4A4"/>
    <property type="match status" value="1"/>
</dbReference>
<reference evidence="11" key="2">
    <citation type="submission" date="2021-03" db="UniProtKB">
        <authorList>
            <consortium name="EnsemblPlants"/>
        </authorList>
    </citation>
    <scope>IDENTIFICATION</scope>
</reference>
<dbReference type="Pfam" id="PF04535">
    <property type="entry name" value="CASP_dom"/>
    <property type="match status" value="1"/>
</dbReference>
<protein>
    <recommendedName>
        <fullName evidence="8">CASP-like protein</fullName>
    </recommendedName>
</protein>
<evidence type="ECO:0000259" key="10">
    <source>
        <dbReference type="Pfam" id="PF04535"/>
    </source>
</evidence>
<dbReference type="OrthoDB" id="1924823at2759"/>
<proteinExistence type="inferred from homology"/>
<dbReference type="Gramene" id="AUR62006292-RA">
    <property type="protein sequence ID" value="AUR62006292-RA:cds"/>
    <property type="gene ID" value="AUR62006292"/>
</dbReference>
<dbReference type="Proteomes" id="UP000596660">
    <property type="component" value="Unplaced"/>
</dbReference>
<dbReference type="KEGG" id="cqi:110730438"/>
<evidence type="ECO:0000256" key="6">
    <source>
        <dbReference type="ARBA" id="ARBA00022989"/>
    </source>
</evidence>
<evidence type="ECO:0000256" key="1">
    <source>
        <dbReference type="ARBA" id="ARBA00004651"/>
    </source>
</evidence>
<dbReference type="OMA" id="LEMNIDV"/>
<dbReference type="GeneID" id="110730438"/>
<keyword evidence="5 8" id="KW-0812">Transmembrane</keyword>
<keyword evidence="4 8" id="KW-1003">Cell membrane</keyword>
<feature type="region of interest" description="Disordered" evidence="9">
    <location>
        <begin position="1"/>
        <end position="26"/>
    </location>
</feature>
<organism evidence="11 12">
    <name type="scientific">Chenopodium quinoa</name>
    <name type="common">Quinoa</name>
    <dbReference type="NCBI Taxonomy" id="63459"/>
    <lineage>
        <taxon>Eukaryota</taxon>
        <taxon>Viridiplantae</taxon>
        <taxon>Streptophyta</taxon>
        <taxon>Embryophyta</taxon>
        <taxon>Tracheophyta</taxon>
        <taxon>Spermatophyta</taxon>
        <taxon>Magnoliopsida</taxon>
        <taxon>eudicotyledons</taxon>
        <taxon>Gunneridae</taxon>
        <taxon>Pentapetalae</taxon>
        <taxon>Caryophyllales</taxon>
        <taxon>Chenopodiaceae</taxon>
        <taxon>Chenopodioideae</taxon>
        <taxon>Atripliceae</taxon>
        <taxon>Chenopodium</taxon>
    </lineage>
</organism>
<feature type="transmembrane region" description="Helical" evidence="8">
    <location>
        <begin position="51"/>
        <end position="71"/>
    </location>
</feature>
<dbReference type="GO" id="GO:0005886">
    <property type="term" value="C:plasma membrane"/>
    <property type="evidence" value="ECO:0007669"/>
    <property type="project" value="UniProtKB-SubCell"/>
</dbReference>
<sequence length="191" mass="20681">MQQQPEKEAARTLPRPPGNDIEGGVGVMPEANTMPAGSSDGKKLKGDRLKLWAFIFRSCAMVVSLLSFILMVAVTDFYLYSGLSYVLGIAIVVMVYTTVQVGIKGHELRTKKDVISPKIAIWIDFCGDQFLAYMVFSSGSAGATMSIELSNDFYTNTGLQLVAASVSMSVLAFIFLAPAALLSSYRLFANL</sequence>
<keyword evidence="12" id="KW-1185">Reference proteome</keyword>
<dbReference type="EnsemblPlants" id="AUR62006292-RA">
    <property type="protein sequence ID" value="AUR62006292-RA:cds"/>
    <property type="gene ID" value="AUR62006292"/>
</dbReference>
<dbReference type="PANTHER" id="PTHR33573:SF57">
    <property type="entry name" value="CASP-LIKE PROTEIN 4B1"/>
    <property type="match status" value="1"/>
</dbReference>
<feature type="compositionally biased region" description="Basic and acidic residues" evidence="9">
    <location>
        <begin position="1"/>
        <end position="10"/>
    </location>
</feature>
<dbReference type="AlphaFoldDB" id="A0A803L353"/>
<feature type="domain" description="Casparian strip membrane protein" evidence="10">
    <location>
        <begin position="48"/>
        <end position="175"/>
    </location>
</feature>
<evidence type="ECO:0000256" key="4">
    <source>
        <dbReference type="ARBA" id="ARBA00022475"/>
    </source>
</evidence>
<comment type="similarity">
    <text evidence="2 8">Belongs to the Casparian strip membrane proteins (CASP) family.</text>
</comment>
<comment type="subcellular location">
    <subcellularLocation>
        <location evidence="1 8">Cell membrane</location>
        <topology evidence="1 8">Multi-pass membrane protein</topology>
    </subcellularLocation>
</comment>
<feature type="transmembrane region" description="Helical" evidence="8">
    <location>
        <begin position="159"/>
        <end position="182"/>
    </location>
</feature>
<gene>
    <name evidence="11" type="primary">LOC110730438</name>
</gene>
<evidence type="ECO:0000256" key="2">
    <source>
        <dbReference type="ARBA" id="ARBA00007651"/>
    </source>
</evidence>
<evidence type="ECO:0000256" key="9">
    <source>
        <dbReference type="SAM" id="MobiDB-lite"/>
    </source>
</evidence>
<feature type="transmembrane region" description="Helical" evidence="8">
    <location>
        <begin position="77"/>
        <end position="99"/>
    </location>
</feature>
<dbReference type="InterPro" id="IPR006702">
    <property type="entry name" value="CASP_dom"/>
</dbReference>
<evidence type="ECO:0000256" key="8">
    <source>
        <dbReference type="RuleBase" id="RU361233"/>
    </source>
</evidence>
<evidence type="ECO:0000313" key="11">
    <source>
        <dbReference type="EnsemblPlants" id="AUR62006292-RA:cds"/>
    </source>
</evidence>
<comment type="subunit">
    <text evidence="3 8">Homodimer and heterodimers.</text>
</comment>
<evidence type="ECO:0000256" key="7">
    <source>
        <dbReference type="ARBA" id="ARBA00023136"/>
    </source>
</evidence>
<reference evidence="11" key="1">
    <citation type="journal article" date="2017" name="Nature">
        <title>The genome of Chenopodium quinoa.</title>
        <authorList>
            <person name="Jarvis D.E."/>
            <person name="Ho Y.S."/>
            <person name="Lightfoot D.J."/>
            <person name="Schmoeckel S.M."/>
            <person name="Li B."/>
            <person name="Borm T.J.A."/>
            <person name="Ohyanagi H."/>
            <person name="Mineta K."/>
            <person name="Michell C.T."/>
            <person name="Saber N."/>
            <person name="Kharbatia N.M."/>
            <person name="Rupper R.R."/>
            <person name="Sharp A.R."/>
            <person name="Dally N."/>
            <person name="Boughton B.A."/>
            <person name="Woo Y.H."/>
            <person name="Gao G."/>
            <person name="Schijlen E.G.W.M."/>
            <person name="Guo X."/>
            <person name="Momin A.A."/>
            <person name="Negrao S."/>
            <person name="Al-Babili S."/>
            <person name="Gehring C."/>
            <person name="Roessner U."/>
            <person name="Jung C."/>
            <person name="Murphy K."/>
            <person name="Arold S.T."/>
            <person name="Gojobori T."/>
            <person name="van der Linden C.G."/>
            <person name="van Loo E.N."/>
            <person name="Jellen E.N."/>
            <person name="Maughan P.J."/>
            <person name="Tester M."/>
        </authorList>
    </citation>
    <scope>NUCLEOTIDE SEQUENCE [LARGE SCALE GENOMIC DNA]</scope>
    <source>
        <strain evidence="11">cv. PI 614886</strain>
    </source>
</reference>
<evidence type="ECO:0000313" key="12">
    <source>
        <dbReference type="Proteomes" id="UP000596660"/>
    </source>
</evidence>
<keyword evidence="6 8" id="KW-1133">Transmembrane helix</keyword>
<accession>A0A803L353</accession>